<comment type="caution">
    <text evidence="1">The sequence shown here is derived from an EMBL/GenBank/DDBJ whole genome shotgun (WGS) entry which is preliminary data.</text>
</comment>
<name>A0A829LXG6_LIMFE</name>
<sequence length="121" mass="13848">MVVKGRQKMPEQYQFNQLNDEAQTVAVMEFAPFYVAHFKHDDLEIIVALADDRLVAEINHVLGENRQGTIEHDTAVSLRMTVAAYRGVLAALDMTYDQRGHTTTTWQQWYADKHAGLIKEN</sequence>
<dbReference type="AlphaFoldDB" id="A0A829LXG6"/>
<evidence type="ECO:0000313" key="1">
    <source>
        <dbReference type="EMBL" id="ESS01247.1"/>
    </source>
</evidence>
<accession>A0A829LXG6</accession>
<reference evidence="1 2" key="2">
    <citation type="journal article" date="2015" name="Genome Announc.">
        <title>Draft Genome Sequence of Lactobacillus fermentum NB-22.</title>
        <authorList>
            <person name="Chaplin A.V."/>
            <person name="Shkoporov A.N."/>
            <person name="Efimov B.A."/>
            <person name="Pikina A.P."/>
            <person name="Borisova O.Y."/>
            <person name="Gladko I.A."/>
            <person name="Postnikova E.A."/>
            <person name="Lordkipanidze A.E."/>
            <person name="Kafarskaia L.I."/>
        </authorList>
    </citation>
    <scope>NUCLEOTIDE SEQUENCE [LARGE SCALE GENOMIC DNA]</scope>
    <source>
        <strain evidence="1 2">NB-22</strain>
    </source>
</reference>
<protein>
    <submittedName>
        <fullName evidence="1">Uncharacterized protein</fullName>
    </submittedName>
</protein>
<proteinExistence type="predicted"/>
<organism evidence="1 2">
    <name type="scientific">Limosilactobacillus fermentum NB-22</name>
    <dbReference type="NCBI Taxonomy" id="1408443"/>
    <lineage>
        <taxon>Bacteria</taxon>
        <taxon>Bacillati</taxon>
        <taxon>Bacillota</taxon>
        <taxon>Bacilli</taxon>
        <taxon>Lactobacillales</taxon>
        <taxon>Lactobacillaceae</taxon>
        <taxon>Limosilactobacillus</taxon>
    </lineage>
</organism>
<gene>
    <name evidence="1" type="ORF">NB22_05730</name>
</gene>
<dbReference type="Proteomes" id="UP000018412">
    <property type="component" value="Unassembled WGS sequence"/>
</dbReference>
<dbReference type="EMBL" id="AYHA01000106">
    <property type="protein sequence ID" value="ESS01247.1"/>
    <property type="molecule type" value="Genomic_DNA"/>
</dbReference>
<evidence type="ECO:0000313" key="2">
    <source>
        <dbReference type="Proteomes" id="UP000018412"/>
    </source>
</evidence>
<reference evidence="2" key="1">
    <citation type="submission" date="2013-10" db="EMBL/GenBank/DDBJ databases">
        <title>Draft genome sequence of Lactobacillus fermentum NB-22.</title>
        <authorList>
            <person name="Chaplin A.V."/>
            <person name="Shkoporov A.N."/>
            <person name="Khokhlova E.V."/>
            <person name="Efimov B.A."/>
            <person name="Kafarskaia L.I."/>
        </authorList>
    </citation>
    <scope>NUCLEOTIDE SEQUENCE [LARGE SCALE GENOMIC DNA]</scope>
    <source>
        <strain evidence="2">NB-22</strain>
    </source>
</reference>